<comment type="caution">
    <text evidence="1">The sequence shown here is derived from an EMBL/GenBank/DDBJ whole genome shotgun (WGS) entry which is preliminary data.</text>
</comment>
<accession>A0A7W7ZG37</accession>
<reference evidence="1 2" key="1">
    <citation type="submission" date="2020-08" db="EMBL/GenBank/DDBJ databases">
        <title>Genomic Encyclopedia of Type Strains, Phase IV (KMG-V): Genome sequencing to study the core and pangenomes of soil and plant-associated prokaryotes.</title>
        <authorList>
            <person name="Whitman W."/>
        </authorList>
    </citation>
    <scope>NUCLEOTIDE SEQUENCE [LARGE SCALE GENOMIC DNA]</scope>
    <source>
        <strain evidence="1 2">M8UP14</strain>
    </source>
</reference>
<evidence type="ECO:0000313" key="1">
    <source>
        <dbReference type="EMBL" id="MBB5059098.1"/>
    </source>
</evidence>
<gene>
    <name evidence="1" type="ORF">HDF16_003821</name>
</gene>
<name>A0A7W7ZG37_9BACT</name>
<dbReference type="AlphaFoldDB" id="A0A7W7ZG37"/>
<protein>
    <submittedName>
        <fullName evidence="1">Uncharacterized protein</fullName>
    </submittedName>
</protein>
<proteinExistence type="predicted"/>
<dbReference type="Proteomes" id="UP000540989">
    <property type="component" value="Unassembled WGS sequence"/>
</dbReference>
<dbReference type="RefSeq" id="WP_184219964.1">
    <property type="nucleotide sequence ID" value="NZ_JACHIP010000005.1"/>
</dbReference>
<organism evidence="1 2">
    <name type="scientific">Granulicella aggregans</name>
    <dbReference type="NCBI Taxonomy" id="474949"/>
    <lineage>
        <taxon>Bacteria</taxon>
        <taxon>Pseudomonadati</taxon>
        <taxon>Acidobacteriota</taxon>
        <taxon>Terriglobia</taxon>
        <taxon>Terriglobales</taxon>
        <taxon>Acidobacteriaceae</taxon>
        <taxon>Granulicella</taxon>
    </lineage>
</organism>
<evidence type="ECO:0000313" key="2">
    <source>
        <dbReference type="Proteomes" id="UP000540989"/>
    </source>
</evidence>
<dbReference type="EMBL" id="JACHIP010000005">
    <property type="protein sequence ID" value="MBB5059098.1"/>
    <property type="molecule type" value="Genomic_DNA"/>
</dbReference>
<keyword evidence="2" id="KW-1185">Reference proteome</keyword>
<sequence length="109" mass="11751">MAKAKTGKTVKTETILNGTAGMEATVGHLQRAIDALDDAAWYFECLGMDTQSEQLDEAADEIQDVQDLLGVFLGTVDQVEPFADVKPAKPLKKPRKAHKAIAKRAKVAA</sequence>